<evidence type="ECO:0000256" key="10">
    <source>
        <dbReference type="ARBA" id="ARBA00023180"/>
    </source>
</evidence>
<evidence type="ECO:0000256" key="6">
    <source>
        <dbReference type="ARBA" id="ARBA00022525"/>
    </source>
</evidence>
<evidence type="ECO:0000256" key="2">
    <source>
        <dbReference type="ARBA" id="ARBA00004613"/>
    </source>
</evidence>
<feature type="chain" id="PRO_5040127008" description="beta-glucosidase" evidence="15">
    <location>
        <begin position="20"/>
        <end position="793"/>
    </location>
</feature>
<dbReference type="GO" id="GO:0030248">
    <property type="term" value="F:cellulose binding"/>
    <property type="evidence" value="ECO:0007669"/>
    <property type="project" value="InterPro"/>
</dbReference>
<dbReference type="InterPro" id="IPR036881">
    <property type="entry name" value="Glyco_hydro_3_C_sf"/>
</dbReference>
<keyword evidence="18" id="KW-1185">Reference proteome</keyword>
<evidence type="ECO:0000313" key="17">
    <source>
        <dbReference type="EMBL" id="KAG0646496.1"/>
    </source>
</evidence>
<dbReference type="Gene3D" id="3.40.50.1700">
    <property type="entry name" value="Glycoside hydrolase family 3 C-terminal domain"/>
    <property type="match status" value="1"/>
</dbReference>
<dbReference type="PANTHER" id="PTHR42715">
    <property type="entry name" value="BETA-GLUCOSIDASE"/>
    <property type="match status" value="1"/>
</dbReference>
<dbReference type="EMBL" id="VNKQ01000015">
    <property type="protein sequence ID" value="KAG0646496.1"/>
    <property type="molecule type" value="Genomic_DNA"/>
</dbReference>
<evidence type="ECO:0000256" key="11">
    <source>
        <dbReference type="ARBA" id="ARBA00023277"/>
    </source>
</evidence>
<proteinExistence type="inferred from homology"/>
<dbReference type="SUPFAM" id="SSF57180">
    <property type="entry name" value="Cellulose-binding domain"/>
    <property type="match status" value="1"/>
</dbReference>
<keyword evidence="6" id="KW-0964">Secreted</keyword>
<evidence type="ECO:0000256" key="7">
    <source>
        <dbReference type="ARBA" id="ARBA00022729"/>
    </source>
</evidence>
<feature type="domain" description="CBM1" evidence="16">
    <location>
        <begin position="727"/>
        <end position="762"/>
    </location>
</feature>
<dbReference type="Gene3D" id="2.60.40.10">
    <property type="entry name" value="Immunoglobulins"/>
    <property type="match status" value="1"/>
</dbReference>
<keyword evidence="11" id="KW-0119">Carbohydrate metabolism</keyword>
<evidence type="ECO:0000256" key="12">
    <source>
        <dbReference type="ARBA" id="ARBA00023295"/>
    </source>
</evidence>
<sequence>MHSIILLSAFATFATPILGTGGDGDWTAAYAKAKTALTKLTNANKVSLATGLGWQKGPCVGNVAAISSIGFPELCLQDSPLGFSCWHYDREYLGYESDTVEGMQAAGVQACAKHFLGNEQELNRDTMSANIADRVNHELYLWPFAEAVKANVTSVMCSYNKFNETWACESEALLTGLLKDELDFQGYVVSDWTAQHTTSGSANAGMDMSMPGDNFGDNNFLWGTALLNAVSAGTVPQSRLDDMATRILAAWYFLGQDSGYPTVSGWTSWNGGGGGPNVQGTHKTVARAIARDGIVLLKNTNNALPLKKPASLALIGQDAIVNPAGANACTDRACDTGTLAMGWGSGTCQFPYLTAPYDAISSQAATDGTKLTTSTTDSTSSGASVASAAATAIVFINSDSGEGYLTVEGAAGDRLNLDPWHSGNALVAAVAAVNKNTIVVVHSVGPVILETILALPNVVAVVWAGIPGQESGNGLADVLYGSVAPSGKLPYTIAKAQADYGTSIASGDDSYSEGLYIDYRHFDNAGITPRYEFGFGLSYTTFAYSRLTLSAISTTVGSTADAPGGFASLYDVVATVTATITNNGSVTGSEVPQLYIGMPSSAPASPPKQLRGFSKLSLAASASGTATFKLRRKDLSYWDTASQAWILPAGTFNVYVGASSRDIRLSGTTNASGSTVATGSTGSSAPTSTTKGTTTGGSTLTTSPTSKVMTTSSTTKATTTTSLRTGTGSPLYGQCGGTGWTGPTTCASGTCTFSNAYYSKLHNAVQLHKLIPSQVNVCHSSQIQLDRARKPRK</sequence>
<evidence type="ECO:0000256" key="15">
    <source>
        <dbReference type="SAM" id="SignalP"/>
    </source>
</evidence>
<dbReference type="GO" id="GO:0030245">
    <property type="term" value="P:cellulose catabolic process"/>
    <property type="evidence" value="ECO:0007669"/>
    <property type="project" value="UniProtKB-KW"/>
</dbReference>
<dbReference type="InterPro" id="IPR036962">
    <property type="entry name" value="Glyco_hydro_3_N_sf"/>
</dbReference>
<keyword evidence="10" id="KW-0325">Glycoprotein</keyword>
<dbReference type="GO" id="GO:0008422">
    <property type="term" value="F:beta-glucosidase activity"/>
    <property type="evidence" value="ECO:0007669"/>
    <property type="project" value="UniProtKB-EC"/>
</dbReference>
<comment type="subcellular location">
    <subcellularLocation>
        <location evidence="2">Secreted</location>
    </subcellularLocation>
</comment>
<comment type="similarity">
    <text evidence="4">Belongs to the glycosyl hydrolase 3 family.</text>
</comment>
<dbReference type="EC" id="3.2.1.21" evidence="5"/>
<dbReference type="AlphaFoldDB" id="A0A9P6VEP2"/>
<keyword evidence="9" id="KW-0136">Cellulose degradation</keyword>
<dbReference type="SUPFAM" id="SSF51445">
    <property type="entry name" value="(Trans)glycosidases"/>
    <property type="match status" value="1"/>
</dbReference>
<dbReference type="GO" id="GO:0005576">
    <property type="term" value="C:extracellular region"/>
    <property type="evidence" value="ECO:0007669"/>
    <property type="project" value="UniProtKB-SubCell"/>
</dbReference>
<reference evidence="17" key="1">
    <citation type="submission" date="2019-07" db="EMBL/GenBank/DDBJ databases">
        <title>Hyphodiscus hymeniophilus genome sequencing and assembly.</title>
        <authorList>
            <person name="Kramer G."/>
            <person name="Nodwell J."/>
        </authorList>
    </citation>
    <scope>NUCLEOTIDE SEQUENCE</scope>
    <source>
        <strain evidence="17">ATCC 34498</strain>
    </source>
</reference>
<keyword evidence="12" id="KW-0326">Glycosidase</keyword>
<keyword evidence="8" id="KW-0378">Hydrolase</keyword>
<organism evidence="17 18">
    <name type="scientific">Hyphodiscus hymeniophilus</name>
    <dbReference type="NCBI Taxonomy" id="353542"/>
    <lineage>
        <taxon>Eukaryota</taxon>
        <taxon>Fungi</taxon>
        <taxon>Dikarya</taxon>
        <taxon>Ascomycota</taxon>
        <taxon>Pezizomycotina</taxon>
        <taxon>Leotiomycetes</taxon>
        <taxon>Helotiales</taxon>
        <taxon>Hyphodiscaceae</taxon>
        <taxon>Hyphodiscus</taxon>
    </lineage>
</organism>
<evidence type="ECO:0000256" key="3">
    <source>
        <dbReference type="ARBA" id="ARBA00004987"/>
    </source>
</evidence>
<dbReference type="FunFam" id="2.60.40.10:FF:000757">
    <property type="entry name" value="Beta-glucosidase G"/>
    <property type="match status" value="1"/>
</dbReference>
<dbReference type="PANTHER" id="PTHR42715:SF28">
    <property type="entry name" value="BETA-GLUCOSIDASE L-RELATED"/>
    <property type="match status" value="1"/>
</dbReference>
<dbReference type="InterPro" id="IPR017853">
    <property type="entry name" value="GH"/>
</dbReference>
<gene>
    <name evidence="17" type="ORF">D0Z07_7585</name>
</gene>
<comment type="caution">
    <text evidence="17">The sequence shown here is derived from an EMBL/GenBank/DDBJ whole genome shotgun (WGS) entry which is preliminary data.</text>
</comment>
<evidence type="ECO:0000259" key="16">
    <source>
        <dbReference type="PROSITE" id="PS51164"/>
    </source>
</evidence>
<evidence type="ECO:0000256" key="1">
    <source>
        <dbReference type="ARBA" id="ARBA00000448"/>
    </source>
</evidence>
<dbReference type="Proteomes" id="UP000785200">
    <property type="component" value="Unassembled WGS sequence"/>
</dbReference>
<dbReference type="SMART" id="SM01217">
    <property type="entry name" value="Fn3_like"/>
    <property type="match status" value="1"/>
</dbReference>
<dbReference type="InterPro" id="IPR035971">
    <property type="entry name" value="CBD_sf"/>
</dbReference>
<name>A0A9P6VEP2_9HELO</name>
<accession>A0A9P6VEP2</accession>
<dbReference type="PROSITE" id="PS51164">
    <property type="entry name" value="CBM1_2"/>
    <property type="match status" value="1"/>
</dbReference>
<evidence type="ECO:0000313" key="18">
    <source>
        <dbReference type="Proteomes" id="UP000785200"/>
    </source>
</evidence>
<comment type="pathway">
    <text evidence="3">Glycan metabolism; cellulose degradation.</text>
</comment>
<dbReference type="SMART" id="SM00236">
    <property type="entry name" value="fCBD"/>
    <property type="match status" value="1"/>
</dbReference>
<dbReference type="InterPro" id="IPR001764">
    <property type="entry name" value="Glyco_hydro_3_N"/>
</dbReference>
<dbReference type="InterPro" id="IPR050288">
    <property type="entry name" value="Cellulose_deg_GH3"/>
</dbReference>
<dbReference type="Pfam" id="PF14310">
    <property type="entry name" value="Fn3-like"/>
    <property type="match status" value="1"/>
</dbReference>
<dbReference type="FunFam" id="3.40.50.1700:FF:000003">
    <property type="entry name" value="Probable beta-glucosidase"/>
    <property type="match status" value="1"/>
</dbReference>
<dbReference type="InterPro" id="IPR013783">
    <property type="entry name" value="Ig-like_fold"/>
</dbReference>
<keyword evidence="13" id="KW-0624">Polysaccharide degradation</keyword>
<dbReference type="OrthoDB" id="434at2759"/>
<evidence type="ECO:0000256" key="4">
    <source>
        <dbReference type="ARBA" id="ARBA00005336"/>
    </source>
</evidence>
<dbReference type="InterPro" id="IPR002772">
    <property type="entry name" value="Glyco_hydro_3_C"/>
</dbReference>
<dbReference type="Pfam" id="PF00734">
    <property type="entry name" value="CBM_1"/>
    <property type="match status" value="1"/>
</dbReference>
<dbReference type="Gene3D" id="3.20.20.300">
    <property type="entry name" value="Glycoside hydrolase, family 3, N-terminal domain"/>
    <property type="match status" value="2"/>
</dbReference>
<evidence type="ECO:0000256" key="5">
    <source>
        <dbReference type="ARBA" id="ARBA00012744"/>
    </source>
</evidence>
<evidence type="ECO:0000256" key="8">
    <source>
        <dbReference type="ARBA" id="ARBA00022801"/>
    </source>
</evidence>
<dbReference type="SUPFAM" id="SSF52279">
    <property type="entry name" value="Beta-D-glucan exohydrolase, C-terminal domain"/>
    <property type="match status" value="1"/>
</dbReference>
<protein>
    <recommendedName>
        <fullName evidence="5">beta-glucosidase</fullName>
        <ecNumber evidence="5">3.2.1.21</ecNumber>
    </recommendedName>
</protein>
<keyword evidence="7 15" id="KW-0732">Signal</keyword>
<comment type="catalytic activity">
    <reaction evidence="1">
        <text>Hydrolysis of terminal, non-reducing beta-D-glucosyl residues with release of beta-D-glucose.</text>
        <dbReference type="EC" id="3.2.1.21"/>
    </reaction>
</comment>
<dbReference type="InterPro" id="IPR026891">
    <property type="entry name" value="Fn3-like"/>
</dbReference>
<feature type="region of interest" description="Disordered" evidence="14">
    <location>
        <begin position="667"/>
        <end position="725"/>
    </location>
</feature>
<evidence type="ECO:0000256" key="9">
    <source>
        <dbReference type="ARBA" id="ARBA00023001"/>
    </source>
</evidence>
<dbReference type="Pfam" id="PF00933">
    <property type="entry name" value="Glyco_hydro_3"/>
    <property type="match status" value="1"/>
</dbReference>
<evidence type="ECO:0000256" key="14">
    <source>
        <dbReference type="SAM" id="MobiDB-lite"/>
    </source>
</evidence>
<dbReference type="InterPro" id="IPR000254">
    <property type="entry name" value="CBD"/>
</dbReference>
<evidence type="ECO:0000256" key="13">
    <source>
        <dbReference type="ARBA" id="ARBA00023326"/>
    </source>
</evidence>
<dbReference type="Pfam" id="PF01915">
    <property type="entry name" value="Glyco_hydro_3_C"/>
    <property type="match status" value="1"/>
</dbReference>
<feature type="signal peptide" evidence="15">
    <location>
        <begin position="1"/>
        <end position="19"/>
    </location>
</feature>